<comment type="caution">
    <text evidence="9">The sequence shown here is derived from an EMBL/GenBank/DDBJ whole genome shotgun (WGS) entry which is preliminary data.</text>
</comment>
<dbReference type="PRINTS" id="PR01590">
    <property type="entry name" value="HTHFIS"/>
</dbReference>
<proteinExistence type="predicted"/>
<dbReference type="SUPFAM" id="SSF46689">
    <property type="entry name" value="Homeodomain-like"/>
    <property type="match status" value="1"/>
</dbReference>
<dbReference type="Pfam" id="PF00989">
    <property type="entry name" value="PAS"/>
    <property type="match status" value="1"/>
</dbReference>
<dbReference type="CDD" id="cd02205">
    <property type="entry name" value="CBS_pair_SF"/>
    <property type="match status" value="1"/>
</dbReference>
<dbReference type="InterPro" id="IPR000644">
    <property type="entry name" value="CBS_dom"/>
</dbReference>
<dbReference type="Gene3D" id="3.40.50.300">
    <property type="entry name" value="P-loop containing nucleotide triphosphate hydrolases"/>
    <property type="match status" value="1"/>
</dbReference>
<keyword evidence="1" id="KW-0547">Nucleotide-binding</keyword>
<dbReference type="RefSeq" id="WP_132245002.1">
    <property type="nucleotide sequence ID" value="NZ_SLWV01000011.1"/>
</dbReference>
<name>A0A4V2SBA4_9FIRM</name>
<keyword evidence="4" id="KW-0804">Transcription</keyword>
<feature type="coiled-coil region" evidence="5">
    <location>
        <begin position="229"/>
        <end position="266"/>
    </location>
</feature>
<evidence type="ECO:0000259" key="6">
    <source>
        <dbReference type="SMART" id="SM00091"/>
    </source>
</evidence>
<dbReference type="SUPFAM" id="SSF52540">
    <property type="entry name" value="P-loop containing nucleoside triphosphate hydrolases"/>
    <property type="match status" value="1"/>
</dbReference>
<feature type="domain" description="PAS" evidence="6">
    <location>
        <begin position="136"/>
        <end position="202"/>
    </location>
</feature>
<dbReference type="Gene3D" id="3.30.450.20">
    <property type="entry name" value="PAS domain"/>
    <property type="match status" value="1"/>
</dbReference>
<dbReference type="Gene3D" id="1.10.10.60">
    <property type="entry name" value="Homeodomain-like"/>
    <property type="match status" value="1"/>
</dbReference>
<dbReference type="SUPFAM" id="SSF55785">
    <property type="entry name" value="PYP-like sensor domain (PAS domain)"/>
    <property type="match status" value="1"/>
</dbReference>
<reference evidence="9 10" key="1">
    <citation type="submission" date="2019-03" db="EMBL/GenBank/DDBJ databases">
        <title>Genomic Encyclopedia of Type Strains, Phase IV (KMG-IV): sequencing the most valuable type-strain genomes for metagenomic binning, comparative biology and taxonomic classification.</title>
        <authorList>
            <person name="Goeker M."/>
        </authorList>
    </citation>
    <scope>NUCLEOTIDE SEQUENCE [LARGE SCALE GENOMIC DNA]</scope>
    <source>
        <strain evidence="9 10">DSM 102940</strain>
    </source>
</reference>
<feature type="domain" description="AAA+ ATPase" evidence="8">
    <location>
        <begin position="291"/>
        <end position="434"/>
    </location>
</feature>
<sequence length="580" mass="66362">MLYNYDEILVKDVMRKDYIMLSENCKIKDGIKSLLENNMKEIFITDEKKNLKGIITATDISRFMKQKVNEEMLMKEYMVDKLITVCEDESLRICRNVMIENEIGTLPVVRDTYLVGVIRKQEIMNFFYMALEKAGIKLEHVVNSLHEAVCVIDENGKVILWNKSAEKLHNVAASEIIGKPLADFFPEAMNVKVFHTKKPVENVYHSPRENCHIVISSVPIFIDESFLGVVSTEQDVSELQKLVKELQKANDTLVFLKKEVERYANDGFGKVIGKNLELLKKIEIARQVGKTKVNILITGESGTGKEVFARAIHDYSGEKGLFIPINCSAIPNELFESELFGYEQGAFTGANKKGKMGLFEMANEGTIFLDEIGDLPMFMQAKLLRVLQDKVVRRIGGEHYTDINMRVISATNKNLKEMVESGIFREDLYYRLDVVQIQLPPLRERGGDIVLLINYFLKELSKQNNKEITKIDPEVMEVLQRYVWKGNIRELKNTVEYLVVLCRGDTITTDLIPNYIIEETKKKKYKVGGPLDLNKSLIAFEIDLIRQALKLAKGNKAQAAKLLNIPRTTLYSKIKNYEMD</sequence>
<dbReference type="SUPFAM" id="SSF54631">
    <property type="entry name" value="CBS-domain pair"/>
    <property type="match status" value="1"/>
</dbReference>
<evidence type="ECO:0000256" key="4">
    <source>
        <dbReference type="ARBA" id="ARBA00023163"/>
    </source>
</evidence>
<dbReference type="Pfam" id="PF25601">
    <property type="entry name" value="AAA_lid_14"/>
    <property type="match status" value="1"/>
</dbReference>
<dbReference type="FunFam" id="3.40.50.300:FF:000006">
    <property type="entry name" value="DNA-binding transcriptional regulator NtrC"/>
    <property type="match status" value="1"/>
</dbReference>
<dbReference type="InterPro" id="IPR025662">
    <property type="entry name" value="Sigma_54_int_dom_ATP-bd_1"/>
</dbReference>
<dbReference type="PROSITE" id="PS00675">
    <property type="entry name" value="SIGMA54_INTERACT_1"/>
    <property type="match status" value="1"/>
</dbReference>
<keyword evidence="10" id="KW-1185">Reference proteome</keyword>
<dbReference type="InterPro" id="IPR002197">
    <property type="entry name" value="HTH_Fis"/>
</dbReference>
<evidence type="ECO:0000259" key="8">
    <source>
        <dbReference type="SMART" id="SM00382"/>
    </source>
</evidence>
<dbReference type="PANTHER" id="PTHR32071">
    <property type="entry name" value="TRANSCRIPTIONAL REGULATORY PROTEIN"/>
    <property type="match status" value="1"/>
</dbReference>
<evidence type="ECO:0000256" key="3">
    <source>
        <dbReference type="ARBA" id="ARBA00023015"/>
    </source>
</evidence>
<dbReference type="InterPro" id="IPR035965">
    <property type="entry name" value="PAS-like_dom_sf"/>
</dbReference>
<accession>A0A4V2SBA4</accession>
<gene>
    <name evidence="9" type="ORF">EV214_1112</name>
</gene>
<dbReference type="GO" id="GO:0006355">
    <property type="term" value="P:regulation of DNA-templated transcription"/>
    <property type="evidence" value="ECO:0007669"/>
    <property type="project" value="InterPro"/>
</dbReference>
<evidence type="ECO:0000256" key="5">
    <source>
        <dbReference type="SAM" id="Coils"/>
    </source>
</evidence>
<evidence type="ECO:0000259" key="7">
    <source>
        <dbReference type="SMART" id="SM00116"/>
    </source>
</evidence>
<protein>
    <submittedName>
        <fullName evidence="9">PAS domain S-box-containing protein</fullName>
    </submittedName>
</protein>
<organism evidence="9 10">
    <name type="scientific">Marinisporobacter balticus</name>
    <dbReference type="NCBI Taxonomy" id="2018667"/>
    <lineage>
        <taxon>Bacteria</taxon>
        <taxon>Bacillati</taxon>
        <taxon>Bacillota</taxon>
        <taxon>Clostridia</taxon>
        <taxon>Peptostreptococcales</taxon>
        <taxon>Thermotaleaceae</taxon>
        <taxon>Marinisporobacter</taxon>
    </lineage>
</organism>
<keyword evidence="2" id="KW-0067">ATP-binding</keyword>
<dbReference type="InterPro" id="IPR048106">
    <property type="entry name" value="PrdR-like"/>
</dbReference>
<dbReference type="CDD" id="cd00009">
    <property type="entry name" value="AAA"/>
    <property type="match status" value="1"/>
</dbReference>
<dbReference type="PROSITE" id="PS00676">
    <property type="entry name" value="SIGMA54_INTERACT_2"/>
    <property type="match status" value="1"/>
</dbReference>
<dbReference type="SMART" id="SM00382">
    <property type="entry name" value="AAA"/>
    <property type="match status" value="1"/>
</dbReference>
<keyword evidence="5" id="KW-0175">Coiled coil</keyword>
<keyword evidence="3" id="KW-0805">Transcription regulation</keyword>
<dbReference type="NCBIfam" id="NF041552">
    <property type="entry name" value="TF_PrdR"/>
    <property type="match status" value="1"/>
</dbReference>
<dbReference type="AlphaFoldDB" id="A0A4V2SBA4"/>
<evidence type="ECO:0000256" key="1">
    <source>
        <dbReference type="ARBA" id="ARBA00022741"/>
    </source>
</evidence>
<evidence type="ECO:0000313" key="10">
    <source>
        <dbReference type="Proteomes" id="UP000294919"/>
    </source>
</evidence>
<dbReference type="InterPro" id="IPR025943">
    <property type="entry name" value="Sigma_54_int_dom_ATP-bd_2"/>
</dbReference>
<dbReference type="SMART" id="SM00116">
    <property type="entry name" value="CBS"/>
    <property type="match status" value="2"/>
</dbReference>
<dbReference type="OrthoDB" id="9803970at2"/>
<dbReference type="PANTHER" id="PTHR32071:SF57">
    <property type="entry name" value="C4-DICARBOXYLATE TRANSPORT TRANSCRIPTIONAL REGULATORY PROTEIN DCTD"/>
    <property type="match status" value="1"/>
</dbReference>
<feature type="domain" description="CBS" evidence="7">
    <location>
        <begin position="81"/>
        <end position="128"/>
    </location>
</feature>
<evidence type="ECO:0000313" key="9">
    <source>
        <dbReference type="EMBL" id="TCO74740.1"/>
    </source>
</evidence>
<dbReference type="InterPro" id="IPR009057">
    <property type="entry name" value="Homeodomain-like_sf"/>
</dbReference>
<dbReference type="InterPro" id="IPR027417">
    <property type="entry name" value="P-loop_NTPase"/>
</dbReference>
<dbReference type="Pfam" id="PF00571">
    <property type="entry name" value="CBS"/>
    <property type="match status" value="2"/>
</dbReference>
<dbReference type="InterPro" id="IPR046342">
    <property type="entry name" value="CBS_dom_sf"/>
</dbReference>
<dbReference type="Pfam" id="PF00158">
    <property type="entry name" value="Sigma54_activat"/>
    <property type="match status" value="1"/>
</dbReference>
<evidence type="ECO:0000256" key="2">
    <source>
        <dbReference type="ARBA" id="ARBA00022840"/>
    </source>
</evidence>
<dbReference type="Pfam" id="PF02954">
    <property type="entry name" value="HTH_8"/>
    <property type="match status" value="1"/>
</dbReference>
<dbReference type="Gene3D" id="1.10.8.60">
    <property type="match status" value="1"/>
</dbReference>
<dbReference type="InterPro" id="IPR058031">
    <property type="entry name" value="AAA_lid_NorR"/>
</dbReference>
<dbReference type="CDD" id="cd00130">
    <property type="entry name" value="PAS"/>
    <property type="match status" value="1"/>
</dbReference>
<dbReference type="EMBL" id="SLWV01000011">
    <property type="protein sequence ID" value="TCO74740.1"/>
    <property type="molecule type" value="Genomic_DNA"/>
</dbReference>
<dbReference type="GO" id="GO:0005524">
    <property type="term" value="F:ATP binding"/>
    <property type="evidence" value="ECO:0007669"/>
    <property type="project" value="UniProtKB-KW"/>
</dbReference>
<dbReference type="GO" id="GO:0043565">
    <property type="term" value="F:sequence-specific DNA binding"/>
    <property type="evidence" value="ECO:0007669"/>
    <property type="project" value="InterPro"/>
</dbReference>
<dbReference type="SMART" id="SM00091">
    <property type="entry name" value="PAS"/>
    <property type="match status" value="1"/>
</dbReference>
<dbReference type="InterPro" id="IPR002078">
    <property type="entry name" value="Sigma_54_int"/>
</dbReference>
<dbReference type="Proteomes" id="UP000294919">
    <property type="component" value="Unassembled WGS sequence"/>
</dbReference>
<dbReference type="NCBIfam" id="TIGR00229">
    <property type="entry name" value="sensory_box"/>
    <property type="match status" value="1"/>
</dbReference>
<dbReference type="InterPro" id="IPR013767">
    <property type="entry name" value="PAS_fold"/>
</dbReference>
<dbReference type="Gene3D" id="3.10.580.10">
    <property type="entry name" value="CBS-domain"/>
    <property type="match status" value="1"/>
</dbReference>
<feature type="domain" description="CBS" evidence="7">
    <location>
        <begin position="17"/>
        <end position="65"/>
    </location>
</feature>
<dbReference type="InterPro" id="IPR000014">
    <property type="entry name" value="PAS"/>
</dbReference>
<dbReference type="InterPro" id="IPR003593">
    <property type="entry name" value="AAA+_ATPase"/>
</dbReference>